<dbReference type="SMART" id="SM00369">
    <property type="entry name" value="LRR_TYP"/>
    <property type="match status" value="8"/>
</dbReference>
<evidence type="ECO:0000256" key="8">
    <source>
        <dbReference type="ARBA" id="ARBA00022989"/>
    </source>
</evidence>
<keyword evidence="8 16" id="KW-1133">Transmembrane helix</keyword>
<gene>
    <name evidence="18" type="ORF">chiPu_0008897</name>
</gene>
<evidence type="ECO:0000259" key="17">
    <source>
        <dbReference type="Pfam" id="PF12534"/>
    </source>
</evidence>
<evidence type="ECO:0000256" key="15">
    <source>
        <dbReference type="ARBA" id="ARBA00024167"/>
    </source>
</evidence>
<evidence type="ECO:0000313" key="19">
    <source>
        <dbReference type="Proteomes" id="UP000287033"/>
    </source>
</evidence>
<evidence type="ECO:0000256" key="16">
    <source>
        <dbReference type="SAM" id="Phobius"/>
    </source>
</evidence>
<evidence type="ECO:0000256" key="12">
    <source>
        <dbReference type="ARBA" id="ARBA00023303"/>
    </source>
</evidence>
<proteinExistence type="inferred from homology"/>
<comment type="similarity">
    <text evidence="2">Belongs to the LRRC8 family.</text>
</comment>
<comment type="subcellular location">
    <subcellularLocation>
        <location evidence="1">Cell membrane</location>
        <topology evidence="1">Multi-pass membrane protein</topology>
    </subcellularLocation>
</comment>
<feature type="transmembrane region" description="Helical" evidence="16">
    <location>
        <begin position="149"/>
        <end position="169"/>
    </location>
</feature>
<accession>A0A401SJ50</accession>
<comment type="caution">
    <text evidence="18">The sequence shown here is derived from an EMBL/GenBank/DDBJ whole genome shotgun (WGS) entry which is preliminary data.</text>
</comment>
<evidence type="ECO:0000256" key="3">
    <source>
        <dbReference type="ARBA" id="ARBA00022448"/>
    </source>
</evidence>
<dbReference type="InterPro" id="IPR032675">
    <property type="entry name" value="LRR_dom_sf"/>
</dbReference>
<keyword evidence="3" id="KW-0813">Transport</keyword>
<name>A0A401SJ50_CHIPU</name>
<keyword evidence="7" id="KW-0677">Repeat</keyword>
<dbReference type="OMA" id="FICTFSI"/>
<dbReference type="SMART" id="SM00365">
    <property type="entry name" value="LRR_SD22"/>
    <property type="match status" value="3"/>
</dbReference>
<comment type="catalytic activity">
    <reaction evidence="13">
        <text>iodide(out) = iodide(in)</text>
        <dbReference type="Rhea" id="RHEA:66324"/>
        <dbReference type="ChEBI" id="CHEBI:16382"/>
    </reaction>
</comment>
<keyword evidence="11" id="KW-1015">Disulfide bond</keyword>
<keyword evidence="4" id="KW-1003">Cell membrane</keyword>
<dbReference type="SUPFAM" id="SSF52058">
    <property type="entry name" value="L domain-like"/>
    <property type="match status" value="2"/>
</dbReference>
<sequence>MTGEPIFRQKQRQEGMFSFEELSSVSKAPPSFRIFKPWWDTFMDYLAVTMLMIAVFGGTTQIYKDKTVCLPIQDNSSDNSSRSYPGGNSTMEEQAFAAYNVTNIRDFARLSHIDAVYAVTEGKTNLDIQQYRYVNRVCYFYAVPWFPKYFSYFILVHTVALMICSNFWFRFPKTSSKMEHLTFILEKCFESPWTSDVLSLAVTEHSSNVNVKTQEKRKSMTANFKPVSPGIRDSSRGATHDIPVIQRQNELLDKKDWERAKALFEKVKKFRLHVEQEDTIYKLYMGQLLLKTLQCVIILCYFAIFVEAVSFDIICRPGTEKVIGYGVFICTFSIAFLLRRLLLLYLCLVAIYVLLCIRTLFWIIRTPLKQYSFEKRESQFSDIPNVKNDFAFLLHLIDQYDPLYCKHFSTFLSEASEKKLKLLSLNSDWTADKVRQQLIRGSKEQLELHLFMLTGIPEAVYDVTEIQAIKMELCTDINISTKVTQLVHLEELRIVNCIVTIKPAALFFLGNQLHLLSVTFSDHEEVPEWIGKLTRLRALYLIGNVNDGEKRLELEFLKELRYLKILQINSNLVKVPFNVLYVAPHLIELCILNNKNKLEMLHNLGSMFNLARLDLQNCDLEIIPHGIFGLSNLQELNLQGNELSRVEEIESLQRLRKLSSFNLSFNKIKAIPDSISFISSLERFNASNNLIETLPNSMFTIQKLQHLDMSNNRLVAIAPSIKYLKNLKYLDLSFNRLETLPDELFQCKKLKTLKLNNNLLSSLSGKIQQCSQLIRLELKENSLDELPVEITQCSKLKQSGLILDEYLFEALPMQIKISISANPEPVSEVRLLIPKKMSHPELEHVV</sequence>
<dbReference type="Proteomes" id="UP000287033">
    <property type="component" value="Unassembled WGS sequence"/>
</dbReference>
<dbReference type="PRINTS" id="PR00019">
    <property type="entry name" value="LEURICHRPT"/>
</dbReference>
<keyword evidence="19" id="KW-1185">Reference proteome</keyword>
<keyword evidence="9" id="KW-0406">Ion transport</keyword>
<evidence type="ECO:0000256" key="4">
    <source>
        <dbReference type="ARBA" id="ARBA00022475"/>
    </source>
</evidence>
<evidence type="ECO:0000256" key="6">
    <source>
        <dbReference type="ARBA" id="ARBA00022692"/>
    </source>
</evidence>
<evidence type="ECO:0000256" key="13">
    <source>
        <dbReference type="ARBA" id="ARBA00024145"/>
    </source>
</evidence>
<dbReference type="OrthoDB" id="1060944at2759"/>
<feature type="transmembrane region" description="Helical" evidence="16">
    <location>
        <begin position="343"/>
        <end position="364"/>
    </location>
</feature>
<protein>
    <recommendedName>
        <fullName evidence="17">LRRC8 pannexin-like TM region domain-containing protein</fullName>
    </recommendedName>
</protein>
<evidence type="ECO:0000256" key="1">
    <source>
        <dbReference type="ARBA" id="ARBA00004651"/>
    </source>
</evidence>
<evidence type="ECO:0000256" key="7">
    <source>
        <dbReference type="ARBA" id="ARBA00022737"/>
    </source>
</evidence>
<keyword evidence="6 16" id="KW-0812">Transmembrane</keyword>
<evidence type="ECO:0000256" key="10">
    <source>
        <dbReference type="ARBA" id="ARBA00023136"/>
    </source>
</evidence>
<keyword evidence="5" id="KW-0433">Leucine-rich repeat</keyword>
<dbReference type="InterPro" id="IPR021040">
    <property type="entry name" value="LRRC8_Pannexin-like"/>
</dbReference>
<dbReference type="Pfam" id="PF12534">
    <property type="entry name" value="Pannexin_like"/>
    <property type="match status" value="1"/>
</dbReference>
<keyword evidence="10 16" id="KW-0472">Membrane</keyword>
<comment type="catalytic activity">
    <reaction evidence="14">
        <text>taurine(out) = taurine(in)</text>
        <dbReference type="Rhea" id="RHEA:66328"/>
        <dbReference type="ChEBI" id="CHEBI:507393"/>
    </reaction>
</comment>
<dbReference type="PROSITE" id="PS51450">
    <property type="entry name" value="LRR"/>
    <property type="match status" value="4"/>
</dbReference>
<dbReference type="InterPro" id="IPR003591">
    <property type="entry name" value="Leu-rich_rpt_typical-subtyp"/>
</dbReference>
<reference evidence="18 19" key="1">
    <citation type="journal article" date="2018" name="Nat. Ecol. Evol.">
        <title>Shark genomes provide insights into elasmobranch evolution and the origin of vertebrates.</title>
        <authorList>
            <person name="Hara Y"/>
            <person name="Yamaguchi K"/>
            <person name="Onimaru K"/>
            <person name="Kadota M"/>
            <person name="Koyanagi M"/>
            <person name="Keeley SD"/>
            <person name="Tatsumi K"/>
            <person name="Tanaka K"/>
            <person name="Motone F"/>
            <person name="Kageyama Y"/>
            <person name="Nozu R"/>
            <person name="Adachi N"/>
            <person name="Nishimura O"/>
            <person name="Nakagawa R"/>
            <person name="Tanegashima C"/>
            <person name="Kiyatake I"/>
            <person name="Matsumoto R"/>
            <person name="Murakumo K"/>
            <person name="Nishida K"/>
            <person name="Terakita A"/>
            <person name="Kuratani S"/>
            <person name="Sato K"/>
            <person name="Hyodo S Kuraku.S."/>
        </authorList>
    </citation>
    <scope>NUCLEOTIDE SEQUENCE [LARGE SCALE GENOMIC DNA]</scope>
</reference>
<evidence type="ECO:0000256" key="11">
    <source>
        <dbReference type="ARBA" id="ARBA00023157"/>
    </source>
</evidence>
<evidence type="ECO:0000256" key="5">
    <source>
        <dbReference type="ARBA" id="ARBA00022614"/>
    </source>
</evidence>
<keyword evidence="12" id="KW-0407">Ion channel</keyword>
<dbReference type="GO" id="GO:0005886">
    <property type="term" value="C:plasma membrane"/>
    <property type="evidence" value="ECO:0007669"/>
    <property type="project" value="UniProtKB-SubCell"/>
</dbReference>
<evidence type="ECO:0000256" key="2">
    <source>
        <dbReference type="ARBA" id="ARBA00010471"/>
    </source>
</evidence>
<dbReference type="EMBL" id="BEZZ01000303">
    <property type="protein sequence ID" value="GCC30446.1"/>
    <property type="molecule type" value="Genomic_DNA"/>
</dbReference>
<dbReference type="Gene3D" id="3.80.10.10">
    <property type="entry name" value="Ribonuclease Inhibitor"/>
    <property type="match status" value="1"/>
</dbReference>
<evidence type="ECO:0000313" key="18">
    <source>
        <dbReference type="EMBL" id="GCC30446.1"/>
    </source>
</evidence>
<dbReference type="InterPro" id="IPR001611">
    <property type="entry name" value="Leu-rich_rpt"/>
</dbReference>
<dbReference type="PANTHER" id="PTHR45712:SF22">
    <property type="entry name" value="INSULIN-LIKE GROWTH FACTOR-BINDING PROTEIN COMPLEX ACID LABILE SUBUNIT"/>
    <property type="match status" value="1"/>
</dbReference>
<dbReference type="InterPro" id="IPR050333">
    <property type="entry name" value="SLRP"/>
</dbReference>
<feature type="domain" description="LRRC8 pannexin-like TM region" evidence="17">
    <location>
        <begin position="16"/>
        <end position="360"/>
    </location>
</feature>
<feature type="transmembrane region" description="Helical" evidence="16">
    <location>
        <begin position="322"/>
        <end position="338"/>
    </location>
</feature>
<comment type="catalytic activity">
    <reaction evidence="15">
        <text>chloride(in) = chloride(out)</text>
        <dbReference type="Rhea" id="RHEA:29823"/>
        <dbReference type="ChEBI" id="CHEBI:17996"/>
    </reaction>
</comment>
<dbReference type="GO" id="GO:0034220">
    <property type="term" value="P:monoatomic ion transmembrane transport"/>
    <property type="evidence" value="ECO:0007669"/>
    <property type="project" value="UniProtKB-KW"/>
</dbReference>
<organism evidence="18 19">
    <name type="scientific">Chiloscyllium punctatum</name>
    <name type="common">Brownbanded bambooshark</name>
    <name type="synonym">Hemiscyllium punctatum</name>
    <dbReference type="NCBI Taxonomy" id="137246"/>
    <lineage>
        <taxon>Eukaryota</taxon>
        <taxon>Metazoa</taxon>
        <taxon>Chordata</taxon>
        <taxon>Craniata</taxon>
        <taxon>Vertebrata</taxon>
        <taxon>Chondrichthyes</taxon>
        <taxon>Elasmobranchii</taxon>
        <taxon>Galeomorphii</taxon>
        <taxon>Galeoidea</taxon>
        <taxon>Orectolobiformes</taxon>
        <taxon>Hemiscylliidae</taxon>
        <taxon>Chiloscyllium</taxon>
    </lineage>
</organism>
<evidence type="ECO:0000256" key="9">
    <source>
        <dbReference type="ARBA" id="ARBA00023065"/>
    </source>
</evidence>
<evidence type="ECO:0000256" key="14">
    <source>
        <dbReference type="ARBA" id="ARBA00024158"/>
    </source>
</evidence>
<feature type="transmembrane region" description="Helical" evidence="16">
    <location>
        <begin position="42"/>
        <end position="63"/>
    </location>
</feature>
<dbReference type="STRING" id="137246.A0A401SJ50"/>
<dbReference type="Pfam" id="PF00560">
    <property type="entry name" value="LRR_1"/>
    <property type="match status" value="1"/>
</dbReference>
<dbReference type="SMART" id="SM00364">
    <property type="entry name" value="LRR_BAC"/>
    <property type="match status" value="5"/>
</dbReference>
<dbReference type="Pfam" id="PF13855">
    <property type="entry name" value="LRR_8"/>
    <property type="match status" value="2"/>
</dbReference>
<dbReference type="PANTHER" id="PTHR45712">
    <property type="entry name" value="AGAP008170-PA"/>
    <property type="match status" value="1"/>
</dbReference>
<dbReference type="AlphaFoldDB" id="A0A401SJ50"/>
<feature type="transmembrane region" description="Helical" evidence="16">
    <location>
        <begin position="288"/>
        <end position="310"/>
    </location>
</feature>